<accession>A0A9W4U5U3</accession>
<protein>
    <submittedName>
        <fullName evidence="2">Uncharacterized protein</fullName>
    </submittedName>
</protein>
<feature type="compositionally biased region" description="Basic and acidic residues" evidence="1">
    <location>
        <begin position="63"/>
        <end position="74"/>
    </location>
</feature>
<evidence type="ECO:0000256" key="1">
    <source>
        <dbReference type="SAM" id="MobiDB-lite"/>
    </source>
</evidence>
<organism evidence="2 3">
    <name type="scientific">Periconia digitata</name>
    <dbReference type="NCBI Taxonomy" id="1303443"/>
    <lineage>
        <taxon>Eukaryota</taxon>
        <taxon>Fungi</taxon>
        <taxon>Dikarya</taxon>
        <taxon>Ascomycota</taxon>
        <taxon>Pezizomycotina</taxon>
        <taxon>Dothideomycetes</taxon>
        <taxon>Pleosporomycetidae</taxon>
        <taxon>Pleosporales</taxon>
        <taxon>Massarineae</taxon>
        <taxon>Periconiaceae</taxon>
        <taxon>Periconia</taxon>
    </lineage>
</organism>
<name>A0A9W4U5U3_9PLEO</name>
<proteinExistence type="predicted"/>
<dbReference type="EMBL" id="CAOQHR010000002">
    <property type="protein sequence ID" value="CAI6301309.1"/>
    <property type="molecule type" value="Genomic_DNA"/>
</dbReference>
<evidence type="ECO:0000313" key="3">
    <source>
        <dbReference type="Proteomes" id="UP001152607"/>
    </source>
</evidence>
<feature type="region of interest" description="Disordered" evidence="1">
    <location>
        <begin position="17"/>
        <end position="89"/>
    </location>
</feature>
<dbReference type="Proteomes" id="UP001152607">
    <property type="component" value="Unassembled WGS sequence"/>
</dbReference>
<gene>
    <name evidence="2" type="ORF">PDIGIT_LOCUS2848</name>
</gene>
<reference evidence="2" key="1">
    <citation type="submission" date="2023-01" db="EMBL/GenBank/DDBJ databases">
        <authorList>
            <person name="Van Ghelder C."/>
            <person name="Rancurel C."/>
        </authorList>
    </citation>
    <scope>NUCLEOTIDE SEQUENCE</scope>
    <source>
        <strain evidence="2">CNCM I-4278</strain>
    </source>
</reference>
<keyword evidence="3" id="KW-1185">Reference proteome</keyword>
<feature type="compositionally biased region" description="Polar residues" evidence="1">
    <location>
        <begin position="39"/>
        <end position="58"/>
    </location>
</feature>
<evidence type="ECO:0000313" key="2">
    <source>
        <dbReference type="EMBL" id="CAI6301309.1"/>
    </source>
</evidence>
<sequence>MKIIKTGLLVYCDNNAHSINPQTHRKPHNPGRKVPYSRLPTTTGSTCAPAHLTNNPRGNNPLCRERSKARDPQQRRQQPLNLVDLRSSL</sequence>
<dbReference type="AlphaFoldDB" id="A0A9W4U5U3"/>
<comment type="caution">
    <text evidence="2">The sequence shown here is derived from an EMBL/GenBank/DDBJ whole genome shotgun (WGS) entry which is preliminary data.</text>
</comment>